<evidence type="ECO:0000313" key="3">
    <source>
        <dbReference type="Proteomes" id="UP000305282"/>
    </source>
</evidence>
<feature type="domain" description="HTH cro/C1-type" evidence="1">
    <location>
        <begin position="17"/>
        <end position="71"/>
    </location>
</feature>
<accession>A0A4S5E145</accession>
<organism evidence="2 3">
    <name type="scientific">Candidatus Frankia alpina</name>
    <dbReference type="NCBI Taxonomy" id="2699483"/>
    <lineage>
        <taxon>Bacteria</taxon>
        <taxon>Bacillati</taxon>
        <taxon>Actinomycetota</taxon>
        <taxon>Actinomycetes</taxon>
        <taxon>Frankiales</taxon>
        <taxon>Frankiaceae</taxon>
        <taxon>Frankia</taxon>
    </lineage>
</organism>
<dbReference type="SUPFAM" id="SSF47413">
    <property type="entry name" value="lambda repressor-like DNA-binding domains"/>
    <property type="match status" value="1"/>
</dbReference>
<name>A0A4S5E145_9ACTN</name>
<dbReference type="SMART" id="SM00530">
    <property type="entry name" value="HTH_XRE"/>
    <property type="match status" value="1"/>
</dbReference>
<dbReference type="EMBL" id="SSXH01000513">
    <property type="protein sequence ID" value="THJ65013.1"/>
    <property type="molecule type" value="Genomic_DNA"/>
</dbReference>
<dbReference type="AlphaFoldDB" id="A0A4S5E145"/>
<dbReference type="InterPro" id="IPR001387">
    <property type="entry name" value="Cro/C1-type_HTH"/>
</dbReference>
<dbReference type="Proteomes" id="UP000305282">
    <property type="component" value="Unassembled WGS sequence"/>
</dbReference>
<sequence length="99" mass="10745">MAEDCVESLEVSINETIRLLMTRTGVRQIDLAEVLGMTQGSLSYRLQGYSNWKIDDLVKVAAHFGLTVSELISGYTAIAAAGRLPPAKTQPARIRPKAA</sequence>
<reference evidence="2 3" key="1">
    <citation type="submission" date="2019-04" db="EMBL/GenBank/DDBJ databases">
        <title>Draft genome sequences for three unisolated Alnus-infective Frankia Sp+ strains, AgTrS, AiOr and AvVan, the first sequenced Frankia strains able to sporulate in-planta.</title>
        <authorList>
            <person name="Bethencourt L."/>
            <person name="Vautrin F."/>
            <person name="Taib N."/>
            <person name="Dubost A."/>
            <person name="Castro-Garcia L."/>
            <person name="Imbaud O."/>
            <person name="Abrouk D."/>
            <person name="Fournier P."/>
            <person name="Briolay J."/>
            <person name="Nguyen A."/>
            <person name="Normand P."/>
            <person name="Fernandez M.P."/>
            <person name="Brochier-Armanet C."/>
            <person name="Herrera-Belaroussi A."/>
        </authorList>
    </citation>
    <scope>NUCLEOTIDE SEQUENCE [LARGE SCALE GENOMIC DNA]</scope>
    <source>
        <strain evidence="2 3">AvVan</strain>
    </source>
</reference>
<dbReference type="Pfam" id="PF01381">
    <property type="entry name" value="HTH_3"/>
    <property type="match status" value="1"/>
</dbReference>
<dbReference type="PROSITE" id="PS50943">
    <property type="entry name" value="HTH_CROC1"/>
    <property type="match status" value="1"/>
</dbReference>
<dbReference type="GO" id="GO:0003677">
    <property type="term" value="F:DNA binding"/>
    <property type="evidence" value="ECO:0007669"/>
    <property type="project" value="InterPro"/>
</dbReference>
<protein>
    <submittedName>
        <fullName evidence="2">Helix-turn-helix transcriptional regulator</fullName>
    </submittedName>
</protein>
<dbReference type="OrthoDB" id="9803760at2"/>
<comment type="caution">
    <text evidence="2">The sequence shown here is derived from an EMBL/GenBank/DDBJ whole genome shotgun (WGS) entry which is preliminary data.</text>
</comment>
<evidence type="ECO:0000259" key="1">
    <source>
        <dbReference type="PROSITE" id="PS50943"/>
    </source>
</evidence>
<dbReference type="CDD" id="cd00093">
    <property type="entry name" value="HTH_XRE"/>
    <property type="match status" value="1"/>
</dbReference>
<gene>
    <name evidence="2" type="ORF">E7Y31_17255</name>
</gene>
<dbReference type="InterPro" id="IPR010982">
    <property type="entry name" value="Lambda_DNA-bd_dom_sf"/>
</dbReference>
<dbReference type="Gene3D" id="1.10.260.40">
    <property type="entry name" value="lambda repressor-like DNA-binding domains"/>
    <property type="match status" value="1"/>
</dbReference>
<keyword evidence="3" id="KW-1185">Reference proteome</keyword>
<proteinExistence type="predicted"/>
<evidence type="ECO:0000313" key="2">
    <source>
        <dbReference type="EMBL" id="THJ65013.1"/>
    </source>
</evidence>